<comment type="caution">
    <text evidence="1">The sequence shown here is derived from an EMBL/GenBank/DDBJ whole genome shotgun (WGS) entry which is preliminary data.</text>
</comment>
<keyword evidence="2" id="KW-1185">Reference proteome</keyword>
<dbReference type="GO" id="GO:0160105">
    <property type="term" value="F:tRNA (adenine(22)-N1)-methyltransferase activity"/>
    <property type="evidence" value="ECO:0007669"/>
    <property type="project" value="InterPro"/>
</dbReference>
<organism evidence="1 2">
    <name type="scientific">Scopulibacillus darangshiensis</name>
    <dbReference type="NCBI Taxonomy" id="442528"/>
    <lineage>
        <taxon>Bacteria</taxon>
        <taxon>Bacillati</taxon>
        <taxon>Bacillota</taxon>
        <taxon>Bacilli</taxon>
        <taxon>Bacillales</taxon>
        <taxon>Sporolactobacillaceae</taxon>
        <taxon>Scopulibacillus</taxon>
    </lineage>
</organism>
<dbReference type="Gene3D" id="3.40.50.150">
    <property type="entry name" value="Vaccinia Virus protein VP39"/>
    <property type="match status" value="1"/>
</dbReference>
<dbReference type="PANTHER" id="PTHR38451:SF1">
    <property type="entry name" value="TRNA (ADENINE(22)-N(1))-METHYLTRANSFERASE"/>
    <property type="match status" value="1"/>
</dbReference>
<protein>
    <submittedName>
        <fullName evidence="1">tRNA (Adenine22-N1)-methyltransferase</fullName>
    </submittedName>
</protein>
<dbReference type="InterPro" id="IPR006901">
    <property type="entry name" value="TrmK"/>
</dbReference>
<dbReference type="Gene3D" id="1.10.287.1890">
    <property type="match status" value="1"/>
</dbReference>
<dbReference type="AlphaFoldDB" id="A0A4R2PE13"/>
<dbReference type="GO" id="GO:0032259">
    <property type="term" value="P:methylation"/>
    <property type="evidence" value="ECO:0007669"/>
    <property type="project" value="UniProtKB-KW"/>
</dbReference>
<dbReference type="PIRSF" id="PIRSF018637">
    <property type="entry name" value="TrmK"/>
    <property type="match status" value="1"/>
</dbReference>
<keyword evidence="1" id="KW-0808">Transferase</keyword>
<dbReference type="Pfam" id="PF04816">
    <property type="entry name" value="TrmK"/>
    <property type="match status" value="1"/>
</dbReference>
<proteinExistence type="predicted"/>
<gene>
    <name evidence="1" type="ORF">EV207_101340</name>
</gene>
<dbReference type="InterPro" id="IPR029063">
    <property type="entry name" value="SAM-dependent_MTases_sf"/>
</dbReference>
<evidence type="ECO:0000313" key="1">
    <source>
        <dbReference type="EMBL" id="TCP32361.1"/>
    </source>
</evidence>
<reference evidence="1 2" key="1">
    <citation type="submission" date="2019-03" db="EMBL/GenBank/DDBJ databases">
        <title>Genomic Encyclopedia of Type Strains, Phase IV (KMG-IV): sequencing the most valuable type-strain genomes for metagenomic binning, comparative biology and taxonomic classification.</title>
        <authorList>
            <person name="Goeker M."/>
        </authorList>
    </citation>
    <scope>NUCLEOTIDE SEQUENCE [LARGE SCALE GENOMIC DNA]</scope>
    <source>
        <strain evidence="1 2">DSM 19377</strain>
    </source>
</reference>
<sequence>MADIGSDHAYLPCFACQTGLAAKAVAGEVNEGPYRSAITKVQSLCLEKAVQVRMGNGLEVIDKADAVDTIVVAGMGGGLIRTILDEGTSKLSDNMTLILQPNVGSDTLRRWLDSHSWDVSDEDILEEDGHIYEIIVARYNQQHRGLNGRELLMGPKLLQSRGDVFKKKWLSEAHKVKQILMSLDQTNQSPDIMAKRCHFEAKLKMIEGEINE</sequence>
<dbReference type="Proteomes" id="UP000295416">
    <property type="component" value="Unassembled WGS sequence"/>
</dbReference>
<evidence type="ECO:0000313" key="2">
    <source>
        <dbReference type="Proteomes" id="UP000295416"/>
    </source>
</evidence>
<name>A0A4R2PE13_9BACL</name>
<dbReference type="PANTHER" id="PTHR38451">
    <property type="entry name" value="TRNA (ADENINE(22)-N(1))-METHYLTRANSFERASE"/>
    <property type="match status" value="1"/>
</dbReference>
<keyword evidence="1" id="KW-0489">Methyltransferase</keyword>
<accession>A0A4R2PE13</accession>
<dbReference type="EMBL" id="SLXK01000001">
    <property type="protein sequence ID" value="TCP32361.1"/>
    <property type="molecule type" value="Genomic_DNA"/>
</dbReference>